<evidence type="ECO:0000313" key="3">
    <source>
        <dbReference type="Proteomes" id="UP001257627"/>
    </source>
</evidence>
<dbReference type="Pfam" id="PF19771">
    <property type="entry name" value="DUF6257"/>
    <property type="match status" value="1"/>
</dbReference>
<name>A0ABU3UWA7_9ACTN</name>
<dbReference type="Proteomes" id="UP001257627">
    <property type="component" value="Unassembled WGS sequence"/>
</dbReference>
<feature type="compositionally biased region" description="Basic and acidic residues" evidence="1">
    <location>
        <begin position="82"/>
        <end position="111"/>
    </location>
</feature>
<dbReference type="RefSeq" id="WP_316735028.1">
    <property type="nucleotide sequence ID" value="NZ_JARAKF010000001.1"/>
</dbReference>
<evidence type="ECO:0000313" key="2">
    <source>
        <dbReference type="EMBL" id="MDU8998215.1"/>
    </source>
</evidence>
<comment type="caution">
    <text evidence="2">The sequence shown here is derived from an EMBL/GenBank/DDBJ whole genome shotgun (WGS) entry which is preliminary data.</text>
</comment>
<reference evidence="2 3" key="1">
    <citation type="submission" date="2023-02" db="EMBL/GenBank/DDBJ databases">
        <authorList>
            <person name="Maleckis M."/>
        </authorList>
    </citation>
    <scope>NUCLEOTIDE SEQUENCE [LARGE SCALE GENOMIC DNA]</scope>
    <source>
        <strain evidence="2 3">P8-A2</strain>
    </source>
</reference>
<feature type="region of interest" description="Disordered" evidence="1">
    <location>
        <begin position="68"/>
        <end position="111"/>
    </location>
</feature>
<sequence>MPSSYTGSEKRRLAWLTLKAAKQSMAGDPNVDTIDDRVKREVERIEQRAEDRGAREVNALERRLNEARNAAASAKATMRTSSGKDRAAARTQMNDHEAAARRIERELRRYQ</sequence>
<accession>A0ABU3UWA7</accession>
<keyword evidence="3" id="KW-1185">Reference proteome</keyword>
<gene>
    <name evidence="2" type="ORF">PU648_38845</name>
</gene>
<dbReference type="EMBL" id="JARAKF010000001">
    <property type="protein sequence ID" value="MDU8998215.1"/>
    <property type="molecule type" value="Genomic_DNA"/>
</dbReference>
<organism evidence="2 3">
    <name type="scientific">Streptomyces mirabilis</name>
    <dbReference type="NCBI Taxonomy" id="68239"/>
    <lineage>
        <taxon>Bacteria</taxon>
        <taxon>Bacillati</taxon>
        <taxon>Actinomycetota</taxon>
        <taxon>Actinomycetes</taxon>
        <taxon>Kitasatosporales</taxon>
        <taxon>Streptomycetaceae</taxon>
        <taxon>Streptomyces</taxon>
    </lineage>
</organism>
<protein>
    <submittedName>
        <fullName evidence="2">DUF6257 family protein</fullName>
    </submittedName>
</protein>
<evidence type="ECO:0000256" key="1">
    <source>
        <dbReference type="SAM" id="MobiDB-lite"/>
    </source>
</evidence>
<dbReference type="InterPro" id="IPR046224">
    <property type="entry name" value="DUF6257"/>
</dbReference>
<proteinExistence type="predicted"/>